<evidence type="ECO:0000313" key="9">
    <source>
        <dbReference type="Proteomes" id="UP001283361"/>
    </source>
</evidence>
<evidence type="ECO:0000259" key="6">
    <source>
        <dbReference type="PROSITE" id="PS50089"/>
    </source>
</evidence>
<feature type="compositionally biased region" description="Acidic residues" evidence="5">
    <location>
        <begin position="371"/>
        <end position="380"/>
    </location>
</feature>
<dbReference type="AlphaFoldDB" id="A0AAE0Y9L5"/>
<feature type="compositionally biased region" description="Basic and acidic residues" evidence="5">
    <location>
        <begin position="739"/>
        <end position="756"/>
    </location>
</feature>
<dbReference type="InterPro" id="IPR013083">
    <property type="entry name" value="Znf_RING/FYVE/PHD"/>
</dbReference>
<keyword evidence="2 4" id="KW-0863">Zinc-finger</keyword>
<dbReference type="PANTHER" id="PTHR25462:SF291">
    <property type="entry name" value="E3 UBIQUITIN-PROTEIN LIGASE TRIM45"/>
    <property type="match status" value="1"/>
</dbReference>
<dbReference type="Gene3D" id="3.30.40.10">
    <property type="entry name" value="Zinc/RING finger domain, C3HC4 (zinc finger)"/>
    <property type="match status" value="1"/>
</dbReference>
<feature type="region of interest" description="Disordered" evidence="5">
    <location>
        <begin position="612"/>
        <end position="689"/>
    </location>
</feature>
<dbReference type="PROSITE" id="PS00518">
    <property type="entry name" value="ZF_RING_1"/>
    <property type="match status" value="1"/>
</dbReference>
<evidence type="ECO:0000259" key="7">
    <source>
        <dbReference type="PROSITE" id="PS50119"/>
    </source>
</evidence>
<dbReference type="InterPro" id="IPR001841">
    <property type="entry name" value="Znf_RING"/>
</dbReference>
<feature type="compositionally biased region" description="Basic and acidic residues" evidence="5">
    <location>
        <begin position="396"/>
        <end position="416"/>
    </location>
</feature>
<dbReference type="PROSITE" id="PS50119">
    <property type="entry name" value="ZF_BBOX"/>
    <property type="match status" value="1"/>
</dbReference>
<feature type="compositionally biased region" description="Basic and acidic residues" evidence="5">
    <location>
        <begin position="481"/>
        <end position="510"/>
    </location>
</feature>
<dbReference type="InterPro" id="IPR000315">
    <property type="entry name" value="Znf_B-box"/>
</dbReference>
<proteinExistence type="predicted"/>
<dbReference type="GO" id="GO:0061630">
    <property type="term" value="F:ubiquitin protein ligase activity"/>
    <property type="evidence" value="ECO:0007669"/>
    <property type="project" value="TreeGrafter"/>
</dbReference>
<gene>
    <name evidence="8" type="ORF">RRG08_010628</name>
</gene>
<feature type="domain" description="RING-type" evidence="6">
    <location>
        <begin position="84"/>
        <end position="130"/>
    </location>
</feature>
<feature type="region of interest" description="Disordered" evidence="5">
    <location>
        <begin position="537"/>
        <end position="571"/>
    </location>
</feature>
<feature type="compositionally biased region" description="Basic and acidic residues" evidence="5">
    <location>
        <begin position="796"/>
        <end position="808"/>
    </location>
</feature>
<dbReference type="Pfam" id="PF00097">
    <property type="entry name" value="zf-C3HC4"/>
    <property type="match status" value="1"/>
</dbReference>
<dbReference type="PROSITE" id="PS50089">
    <property type="entry name" value="ZF_RING_2"/>
    <property type="match status" value="1"/>
</dbReference>
<dbReference type="EMBL" id="JAWDGP010006651">
    <property type="protein sequence ID" value="KAK3737431.1"/>
    <property type="molecule type" value="Genomic_DNA"/>
</dbReference>
<feature type="region of interest" description="Disordered" evidence="5">
    <location>
        <begin position="475"/>
        <end position="516"/>
    </location>
</feature>
<feature type="compositionally biased region" description="Polar residues" evidence="5">
    <location>
        <begin position="613"/>
        <end position="622"/>
    </location>
</feature>
<feature type="region of interest" description="Disordered" evidence="5">
    <location>
        <begin position="733"/>
        <end position="809"/>
    </location>
</feature>
<evidence type="ECO:0000256" key="2">
    <source>
        <dbReference type="ARBA" id="ARBA00022771"/>
    </source>
</evidence>
<dbReference type="Gene3D" id="3.30.160.60">
    <property type="entry name" value="Classic Zinc Finger"/>
    <property type="match status" value="1"/>
</dbReference>
<comment type="caution">
    <text evidence="8">The sequence shown here is derived from an EMBL/GenBank/DDBJ whole genome shotgun (WGS) entry which is preliminary data.</text>
</comment>
<dbReference type="Pfam" id="PF00643">
    <property type="entry name" value="zf-B_box"/>
    <property type="match status" value="1"/>
</dbReference>
<dbReference type="CDD" id="cd19756">
    <property type="entry name" value="Bbox2"/>
    <property type="match status" value="1"/>
</dbReference>
<evidence type="ECO:0000256" key="4">
    <source>
        <dbReference type="PROSITE-ProRule" id="PRU00024"/>
    </source>
</evidence>
<dbReference type="InterPro" id="IPR017907">
    <property type="entry name" value="Znf_RING_CS"/>
</dbReference>
<feature type="compositionally biased region" description="Basic and acidic residues" evidence="5">
    <location>
        <begin position="345"/>
        <end position="366"/>
    </location>
</feature>
<dbReference type="SUPFAM" id="SSF57850">
    <property type="entry name" value="RING/U-box"/>
    <property type="match status" value="1"/>
</dbReference>
<organism evidence="8 9">
    <name type="scientific">Elysia crispata</name>
    <name type="common">lettuce slug</name>
    <dbReference type="NCBI Taxonomy" id="231223"/>
    <lineage>
        <taxon>Eukaryota</taxon>
        <taxon>Metazoa</taxon>
        <taxon>Spiralia</taxon>
        <taxon>Lophotrochozoa</taxon>
        <taxon>Mollusca</taxon>
        <taxon>Gastropoda</taxon>
        <taxon>Heterobranchia</taxon>
        <taxon>Euthyneura</taxon>
        <taxon>Panpulmonata</taxon>
        <taxon>Sacoglossa</taxon>
        <taxon>Placobranchoidea</taxon>
        <taxon>Plakobranchidae</taxon>
        <taxon>Elysia</taxon>
    </lineage>
</organism>
<dbReference type="SUPFAM" id="SSF57845">
    <property type="entry name" value="B-box zinc-binding domain"/>
    <property type="match status" value="1"/>
</dbReference>
<feature type="compositionally biased region" description="Basic and acidic residues" evidence="5">
    <location>
        <begin position="544"/>
        <end position="568"/>
    </location>
</feature>
<evidence type="ECO:0000256" key="5">
    <source>
        <dbReference type="SAM" id="MobiDB-lite"/>
    </source>
</evidence>
<dbReference type="GO" id="GO:0008270">
    <property type="term" value="F:zinc ion binding"/>
    <property type="evidence" value="ECO:0007669"/>
    <property type="project" value="UniProtKB-KW"/>
</dbReference>
<feature type="region of interest" description="Disordered" evidence="5">
    <location>
        <begin position="344"/>
        <end position="416"/>
    </location>
</feature>
<dbReference type="SMART" id="SM00184">
    <property type="entry name" value="RING"/>
    <property type="match status" value="1"/>
</dbReference>
<protein>
    <submittedName>
        <fullName evidence="8">Uncharacterized protein</fullName>
    </submittedName>
</protein>
<dbReference type="PANTHER" id="PTHR25462">
    <property type="entry name" value="BONUS, ISOFORM C-RELATED"/>
    <property type="match status" value="1"/>
</dbReference>
<feature type="region of interest" description="Disordered" evidence="5">
    <location>
        <begin position="146"/>
        <end position="172"/>
    </location>
</feature>
<feature type="compositionally biased region" description="Low complexity" evidence="5">
    <location>
        <begin position="629"/>
        <end position="687"/>
    </location>
</feature>
<dbReference type="InterPro" id="IPR018957">
    <property type="entry name" value="Znf_C3HC4_RING-type"/>
</dbReference>
<dbReference type="InterPro" id="IPR047153">
    <property type="entry name" value="TRIM45/56/19-like"/>
</dbReference>
<feature type="domain" description="B box-type" evidence="7">
    <location>
        <begin position="821"/>
        <end position="858"/>
    </location>
</feature>
<accession>A0AAE0Y9L5</accession>
<evidence type="ECO:0000313" key="8">
    <source>
        <dbReference type="EMBL" id="KAK3737431.1"/>
    </source>
</evidence>
<dbReference type="Proteomes" id="UP001283361">
    <property type="component" value="Unassembled WGS sequence"/>
</dbReference>
<reference evidence="8" key="1">
    <citation type="journal article" date="2023" name="G3 (Bethesda)">
        <title>A reference genome for the long-term kleptoplast-retaining sea slug Elysia crispata morphotype clarki.</title>
        <authorList>
            <person name="Eastman K.E."/>
            <person name="Pendleton A.L."/>
            <person name="Shaikh M.A."/>
            <person name="Suttiyut T."/>
            <person name="Ogas R."/>
            <person name="Tomko P."/>
            <person name="Gavelis G."/>
            <person name="Widhalm J.R."/>
            <person name="Wisecaver J.H."/>
        </authorList>
    </citation>
    <scope>NUCLEOTIDE SEQUENCE</scope>
    <source>
        <strain evidence="8">ECLA1</strain>
    </source>
</reference>
<sequence>MCPKCSENNRFHHDVIESLRLDHYTVAPQDARPGRQPNRLADLTSFVCRVHDTRCVTSTMPQTTRNSEIMSDQSFKLKLRNIYCDICGHIYRLPRILPCLHSFCTDCILNLPTRAKTDDVIPEDHGENDCGGSSLPLSPRCDSDVAKLSRHRPRSRDFRTVSARPVRSRMRNAASEEHLISVPLPSRAASGSRLQNGFPGGKGIHRSLSCKEGELLLGARYPQYNTVCRASGQFSNNRNSNLHKATSFREESRFRGRKSLSYTSVVTFNSPENDRYSRPISKRTGTGLGPLSKNTRIIVCPKCFRDADISPDLHELPRNFILERLVRKAKTPSSELAGVVLHHNTQHDSEEKDDVFRRENNEENWPRSDNINEENIDDEDKDGHIFTETTSSFPCHPDHTSFSDERANNTSFSDERANNTSFCDERANNTSFCDERASPQTQRTKQHQAVKLKGFNLTGKAGELSTTENIEAQKLVGPLGAERESLPIENEGKKKEEKEGGANQESDTKGKTSRRIVKKLKLPKLYQFGKFFSCSSGANSGKSTDMKERPTDPIPEKERYNSEMRESTTESDLNINVEIENEIDSPNSNNDNTFNNENFDIEFNINNIDMSRNDINSNPNNGKDNKLKTNNTSINNSSTSRCSNNINSSISSNTNSPYNDSSVNGSSGTSSSSSSISSKNHNNISRNQNNTTEESIAGLNNCESYHYVADGSPYLPTNQRSATDRYHISCTAATTPGARETDVPGAEESHESRARDGFTLWEADPTSGVSRSYHEKVRTLPRTGGSRVGQNTAENRFSDRDLIHDPDPRLVGQDPTPWPMVCETHPDQDLHMFCVECEECVCPACAVSLHSGHDCRPVTAQLFRQQMEDVDKLIRNAVPKVKDVEQRLFDLEQQRAKVKERAFEVSEEINDFINSYLDAIEKHRANLLLKVGELQHGQVTALEKARDHLDYIHTDVQETCRFVAELLRGASCDTEILSAKRLITQRLAGLLEIPVDDTRDFGSFLKFRGTDKGEVIHNFQLYGRVVDQQAWAATSYISGDGNMFVQLWEYCTELKISARIPVGRS</sequence>
<evidence type="ECO:0000256" key="3">
    <source>
        <dbReference type="ARBA" id="ARBA00022833"/>
    </source>
</evidence>
<evidence type="ECO:0000256" key="1">
    <source>
        <dbReference type="ARBA" id="ARBA00022723"/>
    </source>
</evidence>
<keyword evidence="1" id="KW-0479">Metal-binding</keyword>
<keyword evidence="9" id="KW-1185">Reference proteome</keyword>
<keyword evidence="3" id="KW-0862">Zinc</keyword>
<name>A0AAE0Y9L5_9GAST</name>